<accession>A0A0S2KLY2</accession>
<proteinExistence type="predicted"/>
<gene>
    <name evidence="1" type="ORF">AS203_09485</name>
</gene>
<dbReference type="Proteomes" id="UP000056252">
    <property type="component" value="Chromosome"/>
</dbReference>
<dbReference type="KEGG" id="peo:AS203_09485"/>
<dbReference type="STRING" id="76123.AS203_09485"/>
<dbReference type="EMBL" id="CP013195">
    <property type="protein sequence ID" value="ALO49293.1"/>
    <property type="molecule type" value="Genomic_DNA"/>
</dbReference>
<reference evidence="2" key="1">
    <citation type="submission" date="2015-11" db="EMBL/GenBank/DDBJ databases">
        <authorList>
            <person name="Holder M.E."/>
            <person name="Ajami N.J."/>
            <person name="Petrosino J.F."/>
        </authorList>
    </citation>
    <scope>NUCLEOTIDE SEQUENCE [LARGE SCALE GENOMIC DNA]</scope>
    <source>
        <strain evidence="2">F0113</strain>
    </source>
</reference>
<protein>
    <submittedName>
        <fullName evidence="1">Uncharacterized protein</fullName>
    </submittedName>
</protein>
<name>A0A0S2KLY2_9BACT</name>
<organism evidence="1 2">
    <name type="scientific">Hoylesella enoeca</name>
    <dbReference type="NCBI Taxonomy" id="76123"/>
    <lineage>
        <taxon>Bacteria</taxon>
        <taxon>Pseudomonadati</taxon>
        <taxon>Bacteroidota</taxon>
        <taxon>Bacteroidia</taxon>
        <taxon>Bacteroidales</taxon>
        <taxon>Prevotellaceae</taxon>
        <taxon>Hoylesella</taxon>
    </lineage>
</organism>
<evidence type="ECO:0000313" key="1">
    <source>
        <dbReference type="EMBL" id="ALO49293.1"/>
    </source>
</evidence>
<evidence type="ECO:0000313" key="2">
    <source>
        <dbReference type="Proteomes" id="UP000056252"/>
    </source>
</evidence>
<dbReference type="eggNOG" id="ENOG502ZDJJ">
    <property type="taxonomic scope" value="Bacteria"/>
</dbReference>
<dbReference type="AlphaFoldDB" id="A0A0S2KLY2"/>
<sequence length="133" mass="15177">MQFNALKNRVSEISVFHENWDGQGAAAISETVCKNTYKFLDQILKFRFDTMLSPESITPTPYGTIVLDFEEEESVISVEIGRTELGYFTEYNRDDLQDILSDGIETDFRTLPEELVAVLTILAEEKVYTHVNA</sequence>
<keyword evidence="2" id="KW-1185">Reference proteome</keyword>